<accession>A0A6J5R8R2</accession>
<reference evidence="1" key="1">
    <citation type="submission" date="2020-05" db="EMBL/GenBank/DDBJ databases">
        <authorList>
            <person name="Chiriac C."/>
            <person name="Salcher M."/>
            <person name="Ghai R."/>
            <person name="Kavagutti S V."/>
        </authorList>
    </citation>
    <scope>NUCLEOTIDE SEQUENCE</scope>
</reference>
<protein>
    <submittedName>
        <fullName evidence="1">Uncharacterized protein</fullName>
    </submittedName>
</protein>
<dbReference type="EMBL" id="LR797193">
    <property type="protein sequence ID" value="CAB4193359.1"/>
    <property type="molecule type" value="Genomic_DNA"/>
</dbReference>
<sequence length="148" mass="16297">MTQPGQISPAKAKRIDRNRQLRDAMELRKAGVPYSAIAERLGWNSPQAAHKAVQKAMKGMVQDSVEEAKQIGVERLQHLFMLAWAKAQNGDLRAIETCVRLDERIAAIRGLDAPRETNVHHSGVLIIEGESEDEYIASLSAIDGGRTA</sequence>
<organism evidence="1">
    <name type="scientific">uncultured Caudovirales phage</name>
    <dbReference type="NCBI Taxonomy" id="2100421"/>
    <lineage>
        <taxon>Viruses</taxon>
        <taxon>Duplodnaviria</taxon>
        <taxon>Heunggongvirae</taxon>
        <taxon>Uroviricota</taxon>
        <taxon>Caudoviricetes</taxon>
        <taxon>Peduoviridae</taxon>
        <taxon>Maltschvirus</taxon>
        <taxon>Maltschvirus maltsch</taxon>
    </lineage>
</organism>
<proteinExistence type="predicted"/>
<evidence type="ECO:0000313" key="1">
    <source>
        <dbReference type="EMBL" id="CAB4193359.1"/>
    </source>
</evidence>
<name>A0A6J5R8R2_9CAUD</name>
<gene>
    <name evidence="1" type="ORF">UFOVP1246_85</name>
</gene>